<dbReference type="EMBL" id="DUZY01000006">
    <property type="protein sequence ID" value="DAD43405.1"/>
    <property type="molecule type" value="Genomic_DNA"/>
</dbReference>
<comment type="caution">
    <text evidence="1">The sequence shown here is derived from an EMBL/GenBank/DDBJ whole genome shotgun (WGS) entry which is preliminary data.</text>
</comment>
<dbReference type="PANTHER" id="PTHR47481">
    <property type="match status" value="1"/>
</dbReference>
<protein>
    <submittedName>
        <fullName evidence="1">Uncharacterized protein</fullName>
    </submittedName>
</protein>
<evidence type="ECO:0000313" key="1">
    <source>
        <dbReference type="EMBL" id="DAD43405.1"/>
    </source>
</evidence>
<sequence length="145" mass="16158">MALQIQSLLQGYDLHHFIDGSQPIPLPTITVNGVSTPNPAHTTWKHQDRLIFSALLAWTTLDTTYATPSCGHIKQLKEQLKRCTKGSKSINEYMQAIKTRSDELALLGKPLDDEDLIDRVLEGLGDEYKSITDVVNAHETPISFS</sequence>
<proteinExistence type="predicted"/>
<dbReference type="Pfam" id="PF14223">
    <property type="entry name" value="Retrotran_gag_2"/>
    <property type="match status" value="1"/>
</dbReference>
<dbReference type="PANTHER" id="PTHR47481:SF22">
    <property type="entry name" value="RETROTRANSPOSON GAG DOMAIN-CONTAINING PROTEIN"/>
    <property type="match status" value="1"/>
</dbReference>
<dbReference type="AlphaFoldDB" id="A0A822ZIW3"/>
<accession>A0A822ZIW3</accession>
<evidence type="ECO:0000313" key="2">
    <source>
        <dbReference type="Proteomes" id="UP000607653"/>
    </source>
</evidence>
<gene>
    <name evidence="1" type="ORF">HUJ06_001635</name>
</gene>
<name>A0A822ZIW3_NELNU</name>
<keyword evidence="2" id="KW-1185">Reference proteome</keyword>
<organism evidence="1 2">
    <name type="scientific">Nelumbo nucifera</name>
    <name type="common">Sacred lotus</name>
    <dbReference type="NCBI Taxonomy" id="4432"/>
    <lineage>
        <taxon>Eukaryota</taxon>
        <taxon>Viridiplantae</taxon>
        <taxon>Streptophyta</taxon>
        <taxon>Embryophyta</taxon>
        <taxon>Tracheophyta</taxon>
        <taxon>Spermatophyta</taxon>
        <taxon>Magnoliopsida</taxon>
        <taxon>Proteales</taxon>
        <taxon>Nelumbonaceae</taxon>
        <taxon>Nelumbo</taxon>
    </lineage>
</organism>
<dbReference type="Proteomes" id="UP000607653">
    <property type="component" value="Unassembled WGS sequence"/>
</dbReference>
<reference evidence="1 2" key="1">
    <citation type="journal article" date="2020" name="Mol. Biol. Evol.">
        <title>Distinct Expression and Methylation Patterns for Genes with Different Fates following a Single Whole-Genome Duplication in Flowering Plants.</title>
        <authorList>
            <person name="Shi T."/>
            <person name="Rahmani R.S."/>
            <person name="Gugger P.F."/>
            <person name="Wang M."/>
            <person name="Li H."/>
            <person name="Zhang Y."/>
            <person name="Li Z."/>
            <person name="Wang Q."/>
            <person name="Van de Peer Y."/>
            <person name="Marchal K."/>
            <person name="Chen J."/>
        </authorList>
    </citation>
    <scope>NUCLEOTIDE SEQUENCE [LARGE SCALE GENOMIC DNA]</scope>
    <source>
        <tissue evidence="1">Leaf</tissue>
    </source>
</reference>